<organism evidence="1 2">
    <name type="scientific">Zootermopsis nevadensis</name>
    <name type="common">Dampwood termite</name>
    <dbReference type="NCBI Taxonomy" id="136037"/>
    <lineage>
        <taxon>Eukaryota</taxon>
        <taxon>Metazoa</taxon>
        <taxon>Ecdysozoa</taxon>
        <taxon>Arthropoda</taxon>
        <taxon>Hexapoda</taxon>
        <taxon>Insecta</taxon>
        <taxon>Pterygota</taxon>
        <taxon>Neoptera</taxon>
        <taxon>Polyneoptera</taxon>
        <taxon>Dictyoptera</taxon>
        <taxon>Blattodea</taxon>
        <taxon>Blattoidea</taxon>
        <taxon>Termitoidae</taxon>
        <taxon>Termopsidae</taxon>
        <taxon>Zootermopsis</taxon>
    </lineage>
</organism>
<dbReference type="AlphaFoldDB" id="A0A067QR06"/>
<dbReference type="InterPro" id="IPR052709">
    <property type="entry name" value="Transposase-MT_Hybrid"/>
</dbReference>
<dbReference type="Proteomes" id="UP000027135">
    <property type="component" value="Unassembled WGS sequence"/>
</dbReference>
<feature type="non-terminal residue" evidence="1">
    <location>
        <position position="1"/>
    </location>
</feature>
<dbReference type="Gene3D" id="3.30.420.10">
    <property type="entry name" value="Ribonuclease H-like superfamily/Ribonuclease H"/>
    <property type="match status" value="1"/>
</dbReference>
<name>A0A067QR06_ZOONE</name>
<accession>A0A067QR06</accession>
<dbReference type="PANTHER" id="PTHR46060">
    <property type="entry name" value="MARINER MOS1 TRANSPOSASE-LIKE PROTEIN"/>
    <property type="match status" value="1"/>
</dbReference>
<protein>
    <recommendedName>
        <fullName evidence="3">Histone-lysine N-methyltransferase SETMAR</fullName>
    </recommendedName>
</protein>
<dbReference type="InParanoid" id="A0A067QR06"/>
<dbReference type="PANTHER" id="PTHR46060:SF1">
    <property type="entry name" value="MARINER MOS1 TRANSPOSASE-LIKE PROTEIN"/>
    <property type="match status" value="1"/>
</dbReference>
<evidence type="ECO:0000313" key="2">
    <source>
        <dbReference type="Proteomes" id="UP000027135"/>
    </source>
</evidence>
<gene>
    <name evidence="1" type="ORF">L798_03273</name>
</gene>
<evidence type="ECO:0008006" key="3">
    <source>
        <dbReference type="Google" id="ProtNLM"/>
    </source>
</evidence>
<sequence>EITKLGWTVLPHPPYSPDLAPSDFHLFGPLKDAIRGTRFEDDESVIQAVRTWLRAQDKSWYRQGMHALVPRWRKAVQVDGDYVEK</sequence>
<dbReference type="GO" id="GO:0003676">
    <property type="term" value="F:nucleic acid binding"/>
    <property type="evidence" value="ECO:0007669"/>
    <property type="project" value="InterPro"/>
</dbReference>
<proteinExistence type="predicted"/>
<dbReference type="EMBL" id="KK869364">
    <property type="protein sequence ID" value="KDR07345.1"/>
    <property type="molecule type" value="Genomic_DNA"/>
</dbReference>
<dbReference type="InterPro" id="IPR036397">
    <property type="entry name" value="RNaseH_sf"/>
</dbReference>
<dbReference type="STRING" id="136037.A0A067QR06"/>
<reference evidence="1 2" key="1">
    <citation type="journal article" date="2014" name="Nat. Commun.">
        <title>Molecular traces of alternative social organization in a termite genome.</title>
        <authorList>
            <person name="Terrapon N."/>
            <person name="Li C."/>
            <person name="Robertson H.M."/>
            <person name="Ji L."/>
            <person name="Meng X."/>
            <person name="Booth W."/>
            <person name="Chen Z."/>
            <person name="Childers C.P."/>
            <person name="Glastad K.M."/>
            <person name="Gokhale K."/>
            <person name="Gowin J."/>
            <person name="Gronenberg W."/>
            <person name="Hermansen R.A."/>
            <person name="Hu H."/>
            <person name="Hunt B.G."/>
            <person name="Huylmans A.K."/>
            <person name="Khalil S.M."/>
            <person name="Mitchell R.D."/>
            <person name="Munoz-Torres M.C."/>
            <person name="Mustard J.A."/>
            <person name="Pan H."/>
            <person name="Reese J.T."/>
            <person name="Scharf M.E."/>
            <person name="Sun F."/>
            <person name="Vogel H."/>
            <person name="Xiao J."/>
            <person name="Yang W."/>
            <person name="Yang Z."/>
            <person name="Yang Z."/>
            <person name="Zhou J."/>
            <person name="Zhu J."/>
            <person name="Brent C.S."/>
            <person name="Elsik C.G."/>
            <person name="Goodisman M.A."/>
            <person name="Liberles D.A."/>
            <person name="Roe R.M."/>
            <person name="Vargo E.L."/>
            <person name="Vilcinskas A."/>
            <person name="Wang J."/>
            <person name="Bornberg-Bauer E."/>
            <person name="Korb J."/>
            <person name="Zhang G."/>
            <person name="Liebig J."/>
        </authorList>
    </citation>
    <scope>NUCLEOTIDE SEQUENCE [LARGE SCALE GENOMIC DNA]</scope>
    <source>
        <tissue evidence="1">Whole organism</tissue>
    </source>
</reference>
<keyword evidence="2" id="KW-1185">Reference proteome</keyword>
<evidence type="ECO:0000313" key="1">
    <source>
        <dbReference type="EMBL" id="KDR07345.1"/>
    </source>
</evidence>